<dbReference type="Proteomes" id="UP000554482">
    <property type="component" value="Unassembled WGS sequence"/>
</dbReference>
<sequence>MLISGDRDYGSRNRDVSEESFVKRELETFDTYSEKNSKRSKEQRPYSMESDDVGGGEFKGV</sequence>
<dbReference type="AlphaFoldDB" id="A0A7J6VKM3"/>
<evidence type="ECO:0000313" key="2">
    <source>
        <dbReference type="EMBL" id="KAF5185321.1"/>
    </source>
</evidence>
<feature type="region of interest" description="Disordered" evidence="1">
    <location>
        <begin position="1"/>
        <end position="20"/>
    </location>
</feature>
<evidence type="ECO:0000313" key="3">
    <source>
        <dbReference type="Proteomes" id="UP000554482"/>
    </source>
</evidence>
<evidence type="ECO:0000256" key="1">
    <source>
        <dbReference type="SAM" id="MobiDB-lite"/>
    </source>
</evidence>
<keyword evidence="3" id="KW-1185">Reference proteome</keyword>
<reference evidence="2 3" key="1">
    <citation type="submission" date="2020-06" db="EMBL/GenBank/DDBJ databases">
        <title>Transcriptomic and genomic resources for Thalictrum thalictroides and T. hernandezii: Facilitating candidate gene discovery in an emerging model plant lineage.</title>
        <authorList>
            <person name="Arias T."/>
            <person name="Riano-Pachon D.M."/>
            <person name="Di Stilio V.S."/>
        </authorList>
    </citation>
    <scope>NUCLEOTIDE SEQUENCE [LARGE SCALE GENOMIC DNA]</scope>
    <source>
        <strain evidence="3">cv. WT478/WT964</strain>
        <tissue evidence="2">Leaves</tissue>
    </source>
</reference>
<organism evidence="2 3">
    <name type="scientific">Thalictrum thalictroides</name>
    <name type="common">Rue-anemone</name>
    <name type="synonym">Anemone thalictroides</name>
    <dbReference type="NCBI Taxonomy" id="46969"/>
    <lineage>
        <taxon>Eukaryota</taxon>
        <taxon>Viridiplantae</taxon>
        <taxon>Streptophyta</taxon>
        <taxon>Embryophyta</taxon>
        <taxon>Tracheophyta</taxon>
        <taxon>Spermatophyta</taxon>
        <taxon>Magnoliopsida</taxon>
        <taxon>Ranunculales</taxon>
        <taxon>Ranunculaceae</taxon>
        <taxon>Thalictroideae</taxon>
        <taxon>Thalictrum</taxon>
    </lineage>
</organism>
<protein>
    <submittedName>
        <fullName evidence="2">Uncharacterized protein</fullName>
    </submittedName>
</protein>
<feature type="region of interest" description="Disordered" evidence="1">
    <location>
        <begin position="32"/>
        <end position="61"/>
    </location>
</feature>
<dbReference type="EMBL" id="JABWDY010030851">
    <property type="protein sequence ID" value="KAF5185321.1"/>
    <property type="molecule type" value="Genomic_DNA"/>
</dbReference>
<name>A0A7J6VKM3_THATH</name>
<proteinExistence type="predicted"/>
<comment type="caution">
    <text evidence="2">The sequence shown here is derived from an EMBL/GenBank/DDBJ whole genome shotgun (WGS) entry which is preliminary data.</text>
</comment>
<gene>
    <name evidence="2" type="ORF">FRX31_025095</name>
</gene>
<accession>A0A7J6VKM3</accession>
<feature type="compositionally biased region" description="Basic and acidic residues" evidence="1">
    <location>
        <begin position="32"/>
        <end position="44"/>
    </location>
</feature>